<comment type="caution">
    <text evidence="1">The sequence shown here is derived from an EMBL/GenBank/DDBJ whole genome shotgun (WGS) entry which is preliminary data.</text>
</comment>
<organism evidence="1 2">
    <name type="scientific">Sulfurovum riftiae</name>
    <dbReference type="NCBI Taxonomy" id="1630136"/>
    <lineage>
        <taxon>Bacteria</taxon>
        <taxon>Pseudomonadati</taxon>
        <taxon>Campylobacterota</taxon>
        <taxon>Epsilonproteobacteria</taxon>
        <taxon>Campylobacterales</taxon>
        <taxon>Sulfurovaceae</taxon>
        <taxon>Sulfurovum</taxon>
    </lineage>
</organism>
<keyword evidence="2" id="KW-1185">Reference proteome</keyword>
<protein>
    <submittedName>
        <fullName evidence="1">Uncharacterized protein</fullName>
    </submittedName>
</protein>
<dbReference type="AlphaFoldDB" id="A0A151CJ17"/>
<reference evidence="1 2" key="1">
    <citation type="submission" date="2015-11" db="EMBL/GenBank/DDBJ databases">
        <title>Draft genome of Sulfurovum riftiae 1812E, a member of the Epsilonproteobacteria isolated from the tube of the deep-sea hydrothermal vent tubewom Riftia pachyptila.</title>
        <authorList>
            <person name="Vetriani C."/>
            <person name="Giovannelli D."/>
        </authorList>
    </citation>
    <scope>NUCLEOTIDE SEQUENCE [LARGE SCALE GENOMIC DNA]</scope>
    <source>
        <strain evidence="1 2">1812E</strain>
    </source>
</reference>
<dbReference type="EMBL" id="LNKT01000001">
    <property type="protein sequence ID" value="KYJ87530.1"/>
    <property type="molecule type" value="Genomic_DNA"/>
</dbReference>
<gene>
    <name evidence="1" type="ORF">AS592_10510</name>
</gene>
<dbReference type="RefSeq" id="WP_067328440.1">
    <property type="nucleotide sequence ID" value="NZ_LNKT01000001.1"/>
</dbReference>
<proteinExistence type="predicted"/>
<evidence type="ECO:0000313" key="2">
    <source>
        <dbReference type="Proteomes" id="UP000075359"/>
    </source>
</evidence>
<evidence type="ECO:0000313" key="1">
    <source>
        <dbReference type="EMBL" id="KYJ87530.1"/>
    </source>
</evidence>
<accession>A0A151CJ17</accession>
<dbReference type="Proteomes" id="UP000075359">
    <property type="component" value="Unassembled WGS sequence"/>
</dbReference>
<name>A0A151CJ17_9BACT</name>
<dbReference type="STRING" id="1630136.AS592_10510"/>
<sequence length="74" mass="8848">MNRDIHDHARQANHRLITQVASYYNEARENIAFYKEINCIELQELSRSHLLHWKEELRSLIFNGINHTDERSAS</sequence>